<protein>
    <submittedName>
        <fullName evidence="4">Uncharacterized protein</fullName>
    </submittedName>
</protein>
<dbReference type="AlphaFoldDB" id="T0RIA7"/>
<dbReference type="GeneID" id="19950968"/>
<feature type="compositionally biased region" description="Polar residues" evidence="1">
    <location>
        <begin position="136"/>
        <end position="147"/>
    </location>
</feature>
<keyword evidence="2" id="KW-1133">Transmembrane helix</keyword>
<dbReference type="STRING" id="1156394.T0RIA7"/>
<feature type="compositionally biased region" description="Pro residues" evidence="1">
    <location>
        <begin position="162"/>
        <end position="171"/>
    </location>
</feature>
<keyword evidence="5" id="KW-1185">Reference proteome</keyword>
<proteinExistence type="predicted"/>
<feature type="transmembrane region" description="Helical" evidence="2">
    <location>
        <begin position="183"/>
        <end position="205"/>
    </location>
</feature>
<keyword evidence="2" id="KW-0472">Membrane</keyword>
<dbReference type="RefSeq" id="XP_008614445.1">
    <property type="nucleotide sequence ID" value="XM_008616223.1"/>
</dbReference>
<evidence type="ECO:0000313" key="5">
    <source>
        <dbReference type="Proteomes" id="UP000030762"/>
    </source>
</evidence>
<feature type="signal peptide" evidence="3">
    <location>
        <begin position="1"/>
        <end position="17"/>
    </location>
</feature>
<dbReference type="EMBL" id="JH767165">
    <property type="protein sequence ID" value="EQC32043.1"/>
    <property type="molecule type" value="Genomic_DNA"/>
</dbReference>
<name>T0RIA7_SAPDV</name>
<evidence type="ECO:0000256" key="1">
    <source>
        <dbReference type="SAM" id="MobiDB-lite"/>
    </source>
</evidence>
<gene>
    <name evidence="4" type="ORF">SDRG_10241</name>
</gene>
<dbReference type="VEuPathDB" id="FungiDB:SDRG_10241"/>
<keyword evidence="3" id="KW-0732">Signal</keyword>
<feature type="compositionally biased region" description="Low complexity" evidence="1">
    <location>
        <begin position="69"/>
        <end position="104"/>
    </location>
</feature>
<feature type="region of interest" description="Disordered" evidence="1">
    <location>
        <begin position="61"/>
        <end position="178"/>
    </location>
</feature>
<evidence type="ECO:0000313" key="4">
    <source>
        <dbReference type="EMBL" id="EQC32043.1"/>
    </source>
</evidence>
<evidence type="ECO:0000256" key="3">
    <source>
        <dbReference type="SAM" id="SignalP"/>
    </source>
</evidence>
<keyword evidence="2" id="KW-0812">Transmembrane</keyword>
<dbReference type="OMA" id="PLQFMPH"/>
<reference evidence="4 5" key="1">
    <citation type="submission" date="2012-04" db="EMBL/GenBank/DDBJ databases">
        <title>The Genome Sequence of Saprolegnia declina VS20.</title>
        <authorList>
            <consortium name="The Broad Institute Genome Sequencing Platform"/>
            <person name="Russ C."/>
            <person name="Nusbaum C."/>
            <person name="Tyler B."/>
            <person name="van West P."/>
            <person name="Dieguez-Uribeondo J."/>
            <person name="de Bruijn I."/>
            <person name="Tripathy S."/>
            <person name="Jiang R."/>
            <person name="Young S.K."/>
            <person name="Zeng Q."/>
            <person name="Gargeya S."/>
            <person name="Fitzgerald M."/>
            <person name="Haas B."/>
            <person name="Abouelleil A."/>
            <person name="Alvarado L."/>
            <person name="Arachchi H.M."/>
            <person name="Berlin A."/>
            <person name="Chapman S.B."/>
            <person name="Goldberg J."/>
            <person name="Griggs A."/>
            <person name="Gujja S."/>
            <person name="Hansen M."/>
            <person name="Howarth C."/>
            <person name="Imamovic A."/>
            <person name="Larimer J."/>
            <person name="McCowen C."/>
            <person name="Montmayeur A."/>
            <person name="Murphy C."/>
            <person name="Neiman D."/>
            <person name="Pearson M."/>
            <person name="Priest M."/>
            <person name="Roberts A."/>
            <person name="Saif S."/>
            <person name="Shea T."/>
            <person name="Sisk P."/>
            <person name="Sykes S."/>
            <person name="Wortman J."/>
            <person name="Nusbaum C."/>
            <person name="Birren B."/>
        </authorList>
    </citation>
    <scope>NUCLEOTIDE SEQUENCE [LARGE SCALE GENOMIC DNA]</scope>
    <source>
        <strain evidence="4 5">VS20</strain>
    </source>
</reference>
<evidence type="ECO:0000256" key="2">
    <source>
        <dbReference type="SAM" id="Phobius"/>
    </source>
</evidence>
<accession>T0RIA7</accession>
<dbReference type="Proteomes" id="UP000030762">
    <property type="component" value="Unassembled WGS sequence"/>
</dbReference>
<dbReference type="InParanoid" id="T0RIA7"/>
<dbReference type="OrthoDB" id="10530379at2759"/>
<feature type="chain" id="PRO_5004571354" evidence="3">
    <location>
        <begin position="18"/>
        <end position="233"/>
    </location>
</feature>
<sequence length="233" mass="24580">MRRLVGLLVACAVPILGQLRFMPMVEPMYVARKPLQFMPHSAASTCALVNRCDRYRFMPRRTAEIQPRPTTQLPTAAPTTATPRTMTPSPATTAPGATPPNATTIEPTSRPPLTGHPVPSSGFATTAPLSPGATPSYENRTPSPSSESTKRPHDDAIDRPNGSPPPGPIPMKPATDSSLSSGAIAGIAVGATVCVLGAAALLFVWKKKRVNAAKHQEIIDDHTTGSGQYFALL</sequence>
<organism evidence="4 5">
    <name type="scientific">Saprolegnia diclina (strain VS20)</name>
    <dbReference type="NCBI Taxonomy" id="1156394"/>
    <lineage>
        <taxon>Eukaryota</taxon>
        <taxon>Sar</taxon>
        <taxon>Stramenopiles</taxon>
        <taxon>Oomycota</taxon>
        <taxon>Saprolegniomycetes</taxon>
        <taxon>Saprolegniales</taxon>
        <taxon>Saprolegniaceae</taxon>
        <taxon>Saprolegnia</taxon>
    </lineage>
</organism>
<feature type="compositionally biased region" description="Basic and acidic residues" evidence="1">
    <location>
        <begin position="148"/>
        <end position="158"/>
    </location>
</feature>